<dbReference type="AlphaFoldDB" id="A0A9J6CB98"/>
<dbReference type="PIRSF" id="PIRSF000615">
    <property type="entry name" value="TyrPK_CSF1-R"/>
    <property type="match status" value="1"/>
</dbReference>
<dbReference type="SMART" id="SM00408">
    <property type="entry name" value="IGc2"/>
    <property type="match status" value="3"/>
</dbReference>
<dbReference type="Pfam" id="PF07679">
    <property type="entry name" value="I-set"/>
    <property type="match status" value="1"/>
</dbReference>
<evidence type="ECO:0000256" key="7">
    <source>
        <dbReference type="ARBA" id="ARBA00023319"/>
    </source>
</evidence>
<dbReference type="InterPro" id="IPR007110">
    <property type="entry name" value="Ig-like_dom"/>
</dbReference>
<feature type="chain" id="PRO_5039940088" description="Ig-like domain-containing protein" evidence="8">
    <location>
        <begin position="23"/>
        <end position="360"/>
    </location>
</feature>
<evidence type="ECO:0000313" key="11">
    <source>
        <dbReference type="Proteomes" id="UP001107558"/>
    </source>
</evidence>
<evidence type="ECO:0000256" key="5">
    <source>
        <dbReference type="ARBA" id="ARBA00023157"/>
    </source>
</evidence>
<organism evidence="10 11">
    <name type="scientific">Polypedilum vanderplanki</name>
    <name type="common">Sleeping chironomid midge</name>
    <dbReference type="NCBI Taxonomy" id="319348"/>
    <lineage>
        <taxon>Eukaryota</taxon>
        <taxon>Metazoa</taxon>
        <taxon>Ecdysozoa</taxon>
        <taxon>Arthropoda</taxon>
        <taxon>Hexapoda</taxon>
        <taxon>Insecta</taxon>
        <taxon>Pterygota</taxon>
        <taxon>Neoptera</taxon>
        <taxon>Endopterygota</taxon>
        <taxon>Diptera</taxon>
        <taxon>Nematocera</taxon>
        <taxon>Chironomoidea</taxon>
        <taxon>Chironomidae</taxon>
        <taxon>Chironominae</taxon>
        <taxon>Polypedilum</taxon>
        <taxon>Polypedilum</taxon>
    </lineage>
</organism>
<dbReference type="Proteomes" id="UP001107558">
    <property type="component" value="Chromosome 2"/>
</dbReference>
<reference evidence="10" key="1">
    <citation type="submission" date="2021-03" db="EMBL/GenBank/DDBJ databases">
        <title>Chromosome level genome of the anhydrobiotic midge Polypedilum vanderplanki.</title>
        <authorList>
            <person name="Yoshida Y."/>
            <person name="Kikawada T."/>
            <person name="Gusev O."/>
        </authorList>
    </citation>
    <scope>NUCLEOTIDE SEQUENCE</scope>
    <source>
        <strain evidence="10">NIAS01</strain>
        <tissue evidence="10">Whole body or cell culture</tissue>
    </source>
</reference>
<evidence type="ECO:0000256" key="3">
    <source>
        <dbReference type="ARBA" id="ARBA00022737"/>
    </source>
</evidence>
<evidence type="ECO:0000256" key="8">
    <source>
        <dbReference type="SAM" id="SignalP"/>
    </source>
</evidence>
<keyword evidence="2" id="KW-1003">Cell membrane</keyword>
<keyword evidence="6" id="KW-0325">Glycoprotein</keyword>
<keyword evidence="7" id="KW-0393">Immunoglobulin domain</keyword>
<dbReference type="PANTHER" id="PTHR10075">
    <property type="entry name" value="BASIGIN RELATED"/>
    <property type="match status" value="1"/>
</dbReference>
<evidence type="ECO:0000256" key="4">
    <source>
        <dbReference type="ARBA" id="ARBA00023136"/>
    </source>
</evidence>
<keyword evidence="5" id="KW-1015">Disulfide bond</keyword>
<keyword evidence="4" id="KW-0472">Membrane</keyword>
<dbReference type="InterPro" id="IPR013783">
    <property type="entry name" value="Ig-like_fold"/>
</dbReference>
<dbReference type="InterPro" id="IPR003598">
    <property type="entry name" value="Ig_sub2"/>
</dbReference>
<evidence type="ECO:0000256" key="1">
    <source>
        <dbReference type="ARBA" id="ARBA00004236"/>
    </source>
</evidence>
<dbReference type="OrthoDB" id="10010359at2759"/>
<feature type="domain" description="Ig-like" evidence="9">
    <location>
        <begin position="225"/>
        <end position="316"/>
    </location>
</feature>
<keyword evidence="3" id="KW-0677">Repeat</keyword>
<protein>
    <recommendedName>
        <fullName evidence="9">Ig-like domain-containing protein</fullName>
    </recommendedName>
</protein>
<dbReference type="GO" id="GO:0098609">
    <property type="term" value="P:cell-cell adhesion"/>
    <property type="evidence" value="ECO:0007669"/>
    <property type="project" value="UniProtKB-ARBA"/>
</dbReference>
<dbReference type="PROSITE" id="PS50835">
    <property type="entry name" value="IG_LIKE"/>
    <property type="match status" value="3"/>
</dbReference>
<evidence type="ECO:0000259" key="9">
    <source>
        <dbReference type="PROSITE" id="PS50835"/>
    </source>
</evidence>
<comment type="subcellular location">
    <subcellularLocation>
        <location evidence="1">Cell membrane</location>
    </subcellularLocation>
</comment>
<keyword evidence="11" id="KW-1185">Reference proteome</keyword>
<sequence length="360" mass="39994">MKNLRAGCVLVAALSYLSLCQSQRAPVITYIADDQEVNVGGTVEMGCSVQYAGTDYPVIWAKRNDEGLVYISTGTSLVLKESRFALLYDGASATYIVLIKDVQSSDAGEYQCEVVLSTNNKLTAITRLSVLQPPVITDNTTTAIVTTEGESVQMECFAHGNPMPNIIWRRENNALLPTGGNTYNGNILKIHSVHKEDRGTYYCFADNGVGKGDRRNINLEIEFSPVITTPRKRVGQALNHDQDLECHVEAYPPPQIRWTKDSNILSNTRNYKISNFNTADEFTDSTLRVSGIKSHQFGEYICTAVNKLGQDEASVELYEQNYPACPPSCGKISAATSHKLQQNFHLFIFISFIYTILHLR</sequence>
<keyword evidence="8" id="KW-0732">Signal</keyword>
<dbReference type="InterPro" id="IPR013098">
    <property type="entry name" value="Ig_I-set"/>
</dbReference>
<comment type="caution">
    <text evidence="10">The sequence shown here is derived from an EMBL/GenBank/DDBJ whole genome shotgun (WGS) entry which is preliminary data.</text>
</comment>
<evidence type="ECO:0000256" key="2">
    <source>
        <dbReference type="ARBA" id="ARBA00022475"/>
    </source>
</evidence>
<dbReference type="SMART" id="SM00409">
    <property type="entry name" value="IG"/>
    <property type="match status" value="3"/>
</dbReference>
<feature type="signal peptide" evidence="8">
    <location>
        <begin position="1"/>
        <end position="22"/>
    </location>
</feature>
<dbReference type="EMBL" id="JADBJN010000002">
    <property type="protein sequence ID" value="KAG5679338.1"/>
    <property type="molecule type" value="Genomic_DNA"/>
</dbReference>
<dbReference type="FunFam" id="2.60.40.10:FF:000107">
    <property type="entry name" value="Myosin, light chain kinase a"/>
    <property type="match status" value="1"/>
</dbReference>
<dbReference type="GO" id="GO:0005886">
    <property type="term" value="C:plasma membrane"/>
    <property type="evidence" value="ECO:0007669"/>
    <property type="project" value="UniProtKB-SubCell"/>
</dbReference>
<gene>
    <name evidence="10" type="ORF">PVAND_008910</name>
</gene>
<feature type="domain" description="Ig-like" evidence="9">
    <location>
        <begin position="26"/>
        <end position="123"/>
    </location>
</feature>
<feature type="domain" description="Ig-like" evidence="9">
    <location>
        <begin position="134"/>
        <end position="224"/>
    </location>
</feature>
<evidence type="ECO:0000256" key="6">
    <source>
        <dbReference type="ARBA" id="ARBA00023180"/>
    </source>
</evidence>
<dbReference type="GO" id="GO:0048468">
    <property type="term" value="P:cell development"/>
    <property type="evidence" value="ECO:0007669"/>
    <property type="project" value="UniProtKB-ARBA"/>
</dbReference>
<proteinExistence type="predicted"/>
<dbReference type="Pfam" id="PF07686">
    <property type="entry name" value="V-set"/>
    <property type="match status" value="1"/>
</dbReference>
<name>A0A9J6CB98_POLVA</name>
<evidence type="ECO:0000313" key="10">
    <source>
        <dbReference type="EMBL" id="KAG5679338.1"/>
    </source>
</evidence>
<dbReference type="InterPro" id="IPR036179">
    <property type="entry name" value="Ig-like_dom_sf"/>
</dbReference>
<dbReference type="InterPro" id="IPR013106">
    <property type="entry name" value="Ig_V-set"/>
</dbReference>
<dbReference type="InterPro" id="IPR003599">
    <property type="entry name" value="Ig_sub"/>
</dbReference>
<dbReference type="Gene3D" id="2.60.40.10">
    <property type="entry name" value="Immunoglobulins"/>
    <property type="match status" value="3"/>
</dbReference>
<dbReference type="FunFam" id="2.60.40.10:FF:000005">
    <property type="entry name" value="Neuronal cell adhesion molecule"/>
    <property type="match status" value="1"/>
</dbReference>
<accession>A0A9J6CB98</accession>
<dbReference type="Pfam" id="PF13927">
    <property type="entry name" value="Ig_3"/>
    <property type="match status" value="1"/>
</dbReference>
<dbReference type="PANTHER" id="PTHR10075:SF100">
    <property type="entry name" value="FASCICLIN-2"/>
    <property type="match status" value="1"/>
</dbReference>
<dbReference type="GO" id="GO:0007399">
    <property type="term" value="P:nervous system development"/>
    <property type="evidence" value="ECO:0007669"/>
    <property type="project" value="UniProtKB-ARBA"/>
</dbReference>
<dbReference type="SUPFAM" id="SSF48726">
    <property type="entry name" value="Immunoglobulin"/>
    <property type="match status" value="3"/>
</dbReference>